<feature type="region of interest" description="Disordered" evidence="1">
    <location>
        <begin position="754"/>
        <end position="832"/>
    </location>
</feature>
<gene>
    <name evidence="4" type="primary">USP1</name>
</gene>
<protein>
    <submittedName>
        <fullName evidence="4">Ubiquitin carboxyl-terminal hydrolase 1</fullName>
    </submittedName>
</protein>
<feature type="compositionally biased region" description="Basic and acidic residues" evidence="1">
    <location>
        <begin position="350"/>
        <end position="366"/>
    </location>
</feature>
<feature type="compositionally biased region" description="Low complexity" evidence="1">
    <location>
        <begin position="422"/>
        <end position="450"/>
    </location>
</feature>
<feature type="compositionally biased region" description="Basic residues" evidence="1">
    <location>
        <begin position="28"/>
        <end position="38"/>
    </location>
</feature>
<name>A0AAJ7U0R2_PETMA</name>
<dbReference type="GO" id="GO:0016579">
    <property type="term" value="P:protein deubiquitination"/>
    <property type="evidence" value="ECO:0007669"/>
    <property type="project" value="InterPro"/>
</dbReference>
<feature type="compositionally biased region" description="Low complexity" evidence="1">
    <location>
        <begin position="235"/>
        <end position="247"/>
    </location>
</feature>
<keyword evidence="4" id="KW-0378">Hydrolase</keyword>
<dbReference type="GO" id="GO:0005634">
    <property type="term" value="C:nucleus"/>
    <property type="evidence" value="ECO:0007669"/>
    <property type="project" value="TreeGrafter"/>
</dbReference>
<dbReference type="PROSITE" id="PS00973">
    <property type="entry name" value="USP_2"/>
    <property type="match status" value="1"/>
</dbReference>
<feature type="compositionally biased region" description="Acidic residues" evidence="1">
    <location>
        <begin position="248"/>
        <end position="259"/>
    </location>
</feature>
<dbReference type="SUPFAM" id="SSF54001">
    <property type="entry name" value="Cysteine proteinases"/>
    <property type="match status" value="1"/>
</dbReference>
<reference evidence="4" key="1">
    <citation type="submission" date="2025-08" db="UniProtKB">
        <authorList>
            <consortium name="RefSeq"/>
        </authorList>
    </citation>
    <scope>IDENTIFICATION</scope>
    <source>
        <tissue evidence="4">Sperm</tissue>
    </source>
</reference>
<dbReference type="InterPro" id="IPR050164">
    <property type="entry name" value="Peptidase_C19"/>
</dbReference>
<feature type="region of interest" description="Disordered" evidence="1">
    <location>
        <begin position="1"/>
        <end position="62"/>
    </location>
</feature>
<dbReference type="CTD" id="7398"/>
<dbReference type="Proteomes" id="UP001318040">
    <property type="component" value="Chromosome 44"/>
</dbReference>
<dbReference type="Pfam" id="PF00443">
    <property type="entry name" value="UCH"/>
    <property type="match status" value="2"/>
</dbReference>
<dbReference type="PROSITE" id="PS50235">
    <property type="entry name" value="USP_3"/>
    <property type="match status" value="1"/>
</dbReference>
<dbReference type="InterPro" id="IPR018200">
    <property type="entry name" value="USP_CS"/>
</dbReference>
<dbReference type="InterPro" id="IPR038765">
    <property type="entry name" value="Papain-like_cys_pep_sf"/>
</dbReference>
<feature type="region of interest" description="Disordered" evidence="1">
    <location>
        <begin position="873"/>
        <end position="895"/>
    </location>
</feature>
<feature type="region of interest" description="Disordered" evidence="1">
    <location>
        <begin position="411"/>
        <end position="464"/>
    </location>
</feature>
<evidence type="ECO:0000313" key="3">
    <source>
        <dbReference type="Proteomes" id="UP001318040"/>
    </source>
</evidence>
<feature type="compositionally biased region" description="Basic and acidic residues" evidence="1">
    <location>
        <begin position="275"/>
        <end position="286"/>
    </location>
</feature>
<dbReference type="PROSITE" id="PS00972">
    <property type="entry name" value="USP_1"/>
    <property type="match status" value="1"/>
</dbReference>
<dbReference type="AlphaFoldDB" id="A0AAJ7U0R2"/>
<dbReference type="InterPro" id="IPR001394">
    <property type="entry name" value="Peptidase_C19_UCH"/>
</dbReference>
<feature type="region of interest" description="Disordered" evidence="1">
    <location>
        <begin position="232"/>
        <end position="399"/>
    </location>
</feature>
<feature type="compositionally biased region" description="Basic and acidic residues" evidence="1">
    <location>
        <begin position="873"/>
        <end position="883"/>
    </location>
</feature>
<feature type="compositionally biased region" description="Basic residues" evidence="1">
    <location>
        <begin position="333"/>
        <end position="344"/>
    </location>
</feature>
<dbReference type="PANTHER" id="PTHR24006:SF905">
    <property type="entry name" value="UBIQUITIN CARBOXYL-TERMINAL HYDROLASE 1"/>
    <property type="match status" value="1"/>
</dbReference>
<dbReference type="KEGG" id="pmrn:116951850"/>
<proteinExistence type="predicted"/>
<evidence type="ECO:0000256" key="1">
    <source>
        <dbReference type="SAM" id="MobiDB-lite"/>
    </source>
</evidence>
<dbReference type="GO" id="GO:0004843">
    <property type="term" value="F:cysteine-type deubiquitinase activity"/>
    <property type="evidence" value="ECO:0007669"/>
    <property type="project" value="InterPro"/>
</dbReference>
<organism evidence="3 4">
    <name type="scientific">Petromyzon marinus</name>
    <name type="common">Sea lamprey</name>
    <dbReference type="NCBI Taxonomy" id="7757"/>
    <lineage>
        <taxon>Eukaryota</taxon>
        <taxon>Metazoa</taxon>
        <taxon>Chordata</taxon>
        <taxon>Craniata</taxon>
        <taxon>Vertebrata</taxon>
        <taxon>Cyclostomata</taxon>
        <taxon>Hyperoartia</taxon>
        <taxon>Petromyzontiformes</taxon>
        <taxon>Petromyzontidae</taxon>
        <taxon>Petromyzon</taxon>
    </lineage>
</organism>
<evidence type="ECO:0000313" key="4">
    <source>
        <dbReference type="RefSeq" id="XP_032826530.1"/>
    </source>
</evidence>
<dbReference type="RefSeq" id="XP_032826530.1">
    <property type="nucleotide sequence ID" value="XM_032970639.1"/>
</dbReference>
<accession>A0AAJ7U0R2</accession>
<feature type="compositionally biased region" description="Basic and acidic residues" evidence="1">
    <location>
        <begin position="813"/>
        <end position="824"/>
    </location>
</feature>
<dbReference type="PANTHER" id="PTHR24006">
    <property type="entry name" value="UBIQUITIN CARBOXYL-TERMINAL HYDROLASE"/>
    <property type="match status" value="1"/>
</dbReference>
<feature type="domain" description="USP" evidence="2">
    <location>
        <begin position="98"/>
        <end position="991"/>
    </location>
</feature>
<dbReference type="GO" id="GO:0005829">
    <property type="term" value="C:cytosol"/>
    <property type="evidence" value="ECO:0007669"/>
    <property type="project" value="TreeGrafter"/>
</dbReference>
<dbReference type="Gene3D" id="3.90.70.10">
    <property type="entry name" value="Cysteine proteinases"/>
    <property type="match status" value="2"/>
</dbReference>
<feature type="compositionally biased region" description="Acidic residues" evidence="1">
    <location>
        <begin position="300"/>
        <end position="315"/>
    </location>
</feature>
<evidence type="ECO:0000259" key="2">
    <source>
        <dbReference type="PROSITE" id="PS50235"/>
    </source>
</evidence>
<dbReference type="InterPro" id="IPR028889">
    <property type="entry name" value="USP"/>
</dbReference>
<keyword evidence="3" id="KW-1185">Reference proteome</keyword>
<sequence length="1006" mass="106966">MPGLLTLHARPVGPAVVAADRSEEPSPRKNRLSLKFSRRREAAPTSSQGGEEEAGAAVARSTQEADSASECASDIAAFNEVCDAVARGAEAPPALPFVGLGNLGNTCYLNSVLQVLYHLPEFRVGLKRLNKLSEHEFKTEEKAEAVAPLDVSLLRSLSRLMEKMSVLHQESLALAPYENPVTHPSELLDILRDLNPMYLGYLQHDAQELLRCLLGHVQDACASLLKDHGPAPRVAGAAAEGNAASSSSDDENNGNDDDDYDKKRPIRATSNKLATIKEESDARKADEEDDDNGGGGEKEGADDDGFLAEGSDEEGIEGRAGKRKKSTALGGNARKKLRNLRKTRAGAQAEGERASTEDDSVSEKTQGRCSPPKPSKRRRLGASRRVPAPSMLHSQPSILSKFRAIGKIVSGLTFRQSDRKSSGSGSSSGDDQYSSTEASSASGAHAPPGSENNGNGDHSDGIDVKASRRAGGVAQNGKELGCRDNGNGSSDVNSLSADKCCHPLSHDEGSPRTLLPSVETGRHEGCVVGDLFQGELVLRTRCLECECGSERTESFLDVSLPVQDEHEEELEEQEGADGCLLNADSDVLGVSPEPKAGRKSVQWALAQFARAERLVGRDKYFCETCLHHAEAERTLRFGRLPRILTLHLKRFSAIGLCPVVGATKVTAPVLTPRCLSVSEWLVGGPRSRLRAPLYRLTAFITHSGSSAGAGHYTAYVRVGSPRLLGRGGVGPRRALYSAGGPDCSPGRDCYNSGEGGGIEGGGERDGVKTAASLADKCRPVTSVKPGPKNGSGMSEGSRRNASLCAANGAGRGGQREDGRRRRDSLTTQQTAAVKAATVGGQNGGGHKEIAPRMAQAKLPPADRLGACGRERLGEENHGHERKPPLPGAGPLLDKKKNFGRSARTVDFTEVQSAAAAAAAATANSASDRRWGEDGADVDDGVVGAMAGEWEGRWLRFDDAEVNAVSEGEMASLLMPLDNASATPYLLFYRLSSEEDEEEKWEEEETR</sequence>